<dbReference type="Proteomes" id="UP001324427">
    <property type="component" value="Unassembled WGS sequence"/>
</dbReference>
<evidence type="ECO:0000313" key="3">
    <source>
        <dbReference type="Proteomes" id="UP001324427"/>
    </source>
</evidence>
<reference evidence="2 3" key="1">
    <citation type="submission" date="2021-11" db="EMBL/GenBank/DDBJ databases">
        <title>Black yeast isolated from Biological Soil Crust.</title>
        <authorList>
            <person name="Kurbessoian T."/>
        </authorList>
    </citation>
    <scope>NUCLEOTIDE SEQUENCE [LARGE SCALE GENOMIC DNA]</scope>
    <source>
        <strain evidence="2 3">CCFEE 5522</strain>
    </source>
</reference>
<feature type="region of interest" description="Disordered" evidence="1">
    <location>
        <begin position="1"/>
        <end position="76"/>
    </location>
</feature>
<accession>A0AAV9JJS1</accession>
<dbReference type="AlphaFoldDB" id="A0AAV9JJS1"/>
<feature type="compositionally biased region" description="Basic and acidic residues" evidence="1">
    <location>
        <begin position="57"/>
        <end position="70"/>
    </location>
</feature>
<feature type="compositionally biased region" description="Basic and acidic residues" evidence="1">
    <location>
        <begin position="31"/>
        <end position="42"/>
    </location>
</feature>
<dbReference type="EMBL" id="JAVFHQ010000019">
    <property type="protein sequence ID" value="KAK4545500.1"/>
    <property type="molecule type" value="Genomic_DNA"/>
</dbReference>
<comment type="caution">
    <text evidence="2">The sequence shown here is derived from an EMBL/GenBank/DDBJ whole genome shotgun (WGS) entry which is preliminary data.</text>
</comment>
<evidence type="ECO:0000256" key="1">
    <source>
        <dbReference type="SAM" id="MobiDB-lite"/>
    </source>
</evidence>
<proteinExistence type="predicted"/>
<keyword evidence="3" id="KW-1185">Reference proteome</keyword>
<protein>
    <submittedName>
        <fullName evidence="2">Uncharacterized protein</fullName>
    </submittedName>
</protein>
<gene>
    <name evidence="2" type="ORF">LTR36_002850</name>
</gene>
<evidence type="ECO:0000313" key="2">
    <source>
        <dbReference type="EMBL" id="KAK4545500.1"/>
    </source>
</evidence>
<name>A0AAV9JJS1_9PEZI</name>
<sequence>MTGTKRARSQSPAGSPPPKRQNMQAYNLPDEMTRMPVRERRNQPSTASSVSDLEEGEVARERISTERNETQRGSTRHHVPCQKRGCALCPFVRSAYHPLDARLRNEHVLHRAAAFQRPPITTKLKPNRLSEHDRDEAAAAWKRTPSQAAAYRRRAKAVQLAETLAKGLATECATDATKKLAEEAAGKSAERAHAKLVDELNAHSGFDWVVEQEMRWLCEQVGDDWRAGPEVPVGSWMFFIGGDTRRQGGTTSSTREMEKPAVEAKPVYQGRNVVWDGREIPSRREMERPAFGSGELSADLWADAKCRLWSSPYAKQLSPWGKLLEGHIVFAELREAQKTEPQANMRSALSGLEDQKRQWAKSTGLGYVGFGHDSLYSRG</sequence>
<organism evidence="2 3">
    <name type="scientific">Oleoguttula mirabilis</name>
    <dbReference type="NCBI Taxonomy" id="1507867"/>
    <lineage>
        <taxon>Eukaryota</taxon>
        <taxon>Fungi</taxon>
        <taxon>Dikarya</taxon>
        <taxon>Ascomycota</taxon>
        <taxon>Pezizomycotina</taxon>
        <taxon>Dothideomycetes</taxon>
        <taxon>Dothideomycetidae</taxon>
        <taxon>Mycosphaerellales</taxon>
        <taxon>Teratosphaeriaceae</taxon>
        <taxon>Oleoguttula</taxon>
    </lineage>
</organism>